<evidence type="ECO:0000256" key="7">
    <source>
        <dbReference type="ARBA" id="ARBA00022737"/>
    </source>
</evidence>
<name>A0AAV6LI90_9ERIC</name>
<keyword evidence="6" id="KW-0732">Signal</keyword>
<dbReference type="PANTHER" id="PTHR31375">
    <property type="match status" value="1"/>
</dbReference>
<dbReference type="Pfam" id="PF00295">
    <property type="entry name" value="Glyco_hydro_28"/>
    <property type="match status" value="1"/>
</dbReference>
<dbReference type="InterPro" id="IPR000743">
    <property type="entry name" value="Glyco_hydro_28"/>
</dbReference>
<evidence type="ECO:0000313" key="14">
    <source>
        <dbReference type="EMBL" id="KAG5564482.1"/>
    </source>
</evidence>
<evidence type="ECO:0000256" key="4">
    <source>
        <dbReference type="ARBA" id="ARBA00022512"/>
    </source>
</evidence>
<accession>A0AAV6LI90</accession>
<dbReference type="SUPFAM" id="SSF51126">
    <property type="entry name" value="Pectin lyase-like"/>
    <property type="match status" value="1"/>
</dbReference>
<evidence type="ECO:0000256" key="3">
    <source>
        <dbReference type="ARBA" id="ARBA00012736"/>
    </source>
</evidence>
<protein>
    <recommendedName>
        <fullName evidence="3">endo-polygalacturonase</fullName>
        <ecNumber evidence="3">3.2.1.15</ecNumber>
    </recommendedName>
</protein>
<gene>
    <name evidence="14" type="ORF">RHGRI_000609</name>
</gene>
<evidence type="ECO:0000256" key="10">
    <source>
        <dbReference type="ARBA" id="ARBA00023316"/>
    </source>
</evidence>
<comment type="catalytic activity">
    <reaction evidence="11">
        <text>(1,4-alpha-D-galacturonosyl)n+m + H2O = (1,4-alpha-D-galacturonosyl)n + (1,4-alpha-D-galacturonosyl)m.</text>
        <dbReference type="EC" id="3.2.1.15"/>
    </reaction>
</comment>
<comment type="caution">
    <text evidence="14">The sequence shown here is derived from an EMBL/GenBank/DDBJ whole genome shotgun (WGS) entry which is preliminary data.</text>
</comment>
<keyword evidence="10" id="KW-0961">Cell wall biogenesis/degradation</keyword>
<keyword evidence="15" id="KW-1185">Reference proteome</keyword>
<dbReference type="AlphaFoldDB" id="A0AAV6LI90"/>
<dbReference type="EMBL" id="JACTNZ010000001">
    <property type="protein sequence ID" value="KAG5564482.1"/>
    <property type="molecule type" value="Genomic_DNA"/>
</dbReference>
<dbReference type="Proteomes" id="UP000823749">
    <property type="component" value="Chromosome 1"/>
</dbReference>
<sequence>MNCSIYLCYAIFRSSKLVEIFAFILSLGLISSEFGRSNAYGTANIFNVLDYGAVGNSITDDSQAFLKAWNAACSTPTGTPTVAIPPNKSFLLNPALFRGPCRAKNIDFEISGTILAPKSPTVWNRLDASQWLAFSGVTGLNVYGTGAIDGRGNGWWDQSCRDHPQLNGCTKLAPTALKFISCNESSLRSVHLINSPQTHVLLLGCNFFDVNNVTIQSPENSPNTDGIHIQFSHHLTISYTNIASGDDCVSVGDFTSDLNITNVNCGPGHGISIGSLGKDGNFVQVENIHVSNSFFKGTTNGARIKTWQVGKGYVRNVTFENLHFDSVQNPVIIDQNYCDVRGACQELTTGVQVSQVTYRGFDGTSSTEVAINLNCSRAVPCTGISMESINLVAAGVGRQVIADCGNAHGKETRVVPGPCLQN</sequence>
<evidence type="ECO:0000256" key="5">
    <source>
        <dbReference type="ARBA" id="ARBA00022525"/>
    </source>
</evidence>
<evidence type="ECO:0000256" key="6">
    <source>
        <dbReference type="ARBA" id="ARBA00022729"/>
    </source>
</evidence>
<dbReference type="EC" id="3.2.1.15" evidence="3"/>
<keyword evidence="5" id="KW-0964">Secreted</keyword>
<dbReference type="GO" id="GO:0005975">
    <property type="term" value="P:carbohydrate metabolic process"/>
    <property type="evidence" value="ECO:0007669"/>
    <property type="project" value="InterPro"/>
</dbReference>
<evidence type="ECO:0000256" key="2">
    <source>
        <dbReference type="ARBA" id="ARBA00008834"/>
    </source>
</evidence>
<comment type="similarity">
    <text evidence="2 13">Belongs to the glycosyl hydrolase 28 family.</text>
</comment>
<dbReference type="InterPro" id="IPR012334">
    <property type="entry name" value="Pectin_lyas_fold"/>
</dbReference>
<evidence type="ECO:0000313" key="15">
    <source>
        <dbReference type="Proteomes" id="UP000823749"/>
    </source>
</evidence>
<reference evidence="14" key="1">
    <citation type="submission" date="2020-08" db="EMBL/GenBank/DDBJ databases">
        <title>Plant Genome Project.</title>
        <authorList>
            <person name="Zhang R.-G."/>
        </authorList>
    </citation>
    <scope>NUCLEOTIDE SEQUENCE</scope>
    <source>
        <strain evidence="14">WSP0</strain>
        <tissue evidence="14">Leaf</tissue>
    </source>
</reference>
<evidence type="ECO:0000256" key="9">
    <source>
        <dbReference type="ARBA" id="ARBA00023295"/>
    </source>
</evidence>
<evidence type="ECO:0000256" key="12">
    <source>
        <dbReference type="PROSITE-ProRule" id="PRU10052"/>
    </source>
</evidence>
<dbReference type="Gene3D" id="2.160.20.10">
    <property type="entry name" value="Single-stranded right-handed beta-helix, Pectin lyase-like"/>
    <property type="match status" value="1"/>
</dbReference>
<evidence type="ECO:0000256" key="11">
    <source>
        <dbReference type="ARBA" id="ARBA00034074"/>
    </source>
</evidence>
<feature type="active site" evidence="12">
    <location>
        <position position="269"/>
    </location>
</feature>
<evidence type="ECO:0000256" key="1">
    <source>
        <dbReference type="ARBA" id="ARBA00004191"/>
    </source>
</evidence>
<keyword evidence="4" id="KW-0134">Cell wall</keyword>
<evidence type="ECO:0000256" key="13">
    <source>
        <dbReference type="RuleBase" id="RU361169"/>
    </source>
</evidence>
<dbReference type="InterPro" id="IPR011050">
    <property type="entry name" value="Pectin_lyase_fold/virulence"/>
</dbReference>
<keyword evidence="8 13" id="KW-0378">Hydrolase</keyword>
<organism evidence="14 15">
    <name type="scientific">Rhododendron griersonianum</name>
    <dbReference type="NCBI Taxonomy" id="479676"/>
    <lineage>
        <taxon>Eukaryota</taxon>
        <taxon>Viridiplantae</taxon>
        <taxon>Streptophyta</taxon>
        <taxon>Embryophyta</taxon>
        <taxon>Tracheophyta</taxon>
        <taxon>Spermatophyta</taxon>
        <taxon>Magnoliopsida</taxon>
        <taxon>eudicotyledons</taxon>
        <taxon>Gunneridae</taxon>
        <taxon>Pentapetalae</taxon>
        <taxon>asterids</taxon>
        <taxon>Ericales</taxon>
        <taxon>Ericaceae</taxon>
        <taxon>Ericoideae</taxon>
        <taxon>Rhodoreae</taxon>
        <taxon>Rhododendron</taxon>
    </lineage>
</organism>
<evidence type="ECO:0000256" key="8">
    <source>
        <dbReference type="ARBA" id="ARBA00022801"/>
    </source>
</evidence>
<dbReference type="PROSITE" id="PS00502">
    <property type="entry name" value="POLYGALACTURONASE"/>
    <property type="match status" value="1"/>
</dbReference>
<dbReference type="GO" id="GO:0004650">
    <property type="term" value="F:polygalacturonase activity"/>
    <property type="evidence" value="ECO:0007669"/>
    <property type="project" value="UniProtKB-EC"/>
</dbReference>
<keyword evidence="7" id="KW-0677">Repeat</keyword>
<dbReference type="GO" id="GO:0071555">
    <property type="term" value="P:cell wall organization"/>
    <property type="evidence" value="ECO:0007669"/>
    <property type="project" value="UniProtKB-KW"/>
</dbReference>
<dbReference type="FunFam" id="2.160.20.10:FF:000032">
    <property type="entry name" value="Pectin lyase-like superfamily protein"/>
    <property type="match status" value="1"/>
</dbReference>
<proteinExistence type="inferred from homology"/>
<comment type="subcellular location">
    <subcellularLocation>
        <location evidence="1">Secreted</location>
        <location evidence="1">Cell wall</location>
    </subcellularLocation>
</comment>
<keyword evidence="9 13" id="KW-0326">Glycosidase</keyword>